<dbReference type="SUPFAM" id="SSF54523">
    <property type="entry name" value="Pili subunits"/>
    <property type="match status" value="1"/>
</dbReference>
<dbReference type="InterPro" id="IPR027558">
    <property type="entry name" value="Pre_pil_HX9DG_C"/>
</dbReference>
<organism evidence="2 3">
    <name type="scientific">Calycomorphotria hydatis</name>
    <dbReference type="NCBI Taxonomy" id="2528027"/>
    <lineage>
        <taxon>Bacteria</taxon>
        <taxon>Pseudomonadati</taxon>
        <taxon>Planctomycetota</taxon>
        <taxon>Planctomycetia</taxon>
        <taxon>Planctomycetales</taxon>
        <taxon>Planctomycetaceae</taxon>
        <taxon>Calycomorphotria</taxon>
    </lineage>
</organism>
<keyword evidence="3" id="KW-1185">Reference proteome</keyword>
<dbReference type="PANTHER" id="PTHR30093:SF2">
    <property type="entry name" value="TYPE II SECRETION SYSTEM PROTEIN H"/>
    <property type="match status" value="1"/>
</dbReference>
<feature type="domain" description="DUF1559" evidence="1">
    <location>
        <begin position="33"/>
        <end position="317"/>
    </location>
</feature>
<dbReference type="AlphaFoldDB" id="A0A517T578"/>
<accession>A0A517T578</accession>
<reference evidence="2 3" key="1">
    <citation type="submission" date="2019-02" db="EMBL/GenBank/DDBJ databases">
        <title>Deep-cultivation of Planctomycetes and their phenomic and genomic characterization uncovers novel biology.</title>
        <authorList>
            <person name="Wiegand S."/>
            <person name="Jogler M."/>
            <person name="Boedeker C."/>
            <person name="Pinto D."/>
            <person name="Vollmers J."/>
            <person name="Rivas-Marin E."/>
            <person name="Kohn T."/>
            <person name="Peeters S.H."/>
            <person name="Heuer A."/>
            <person name="Rast P."/>
            <person name="Oberbeckmann S."/>
            <person name="Bunk B."/>
            <person name="Jeske O."/>
            <person name="Meyerdierks A."/>
            <person name="Storesund J.E."/>
            <person name="Kallscheuer N."/>
            <person name="Luecker S."/>
            <person name="Lage O.M."/>
            <person name="Pohl T."/>
            <person name="Merkel B.J."/>
            <person name="Hornburger P."/>
            <person name="Mueller R.-W."/>
            <person name="Bruemmer F."/>
            <person name="Labrenz M."/>
            <person name="Spormann A.M."/>
            <person name="Op den Camp H."/>
            <person name="Overmann J."/>
            <person name="Amann R."/>
            <person name="Jetten M.S.M."/>
            <person name="Mascher T."/>
            <person name="Medema M.H."/>
            <person name="Devos D.P."/>
            <person name="Kaster A.-K."/>
            <person name="Ovreas L."/>
            <person name="Rohde M."/>
            <person name="Galperin M.Y."/>
            <person name="Jogler C."/>
        </authorList>
    </citation>
    <scope>NUCLEOTIDE SEQUENCE [LARGE SCALE GENOMIC DNA]</scope>
    <source>
        <strain evidence="2 3">V22</strain>
    </source>
</reference>
<dbReference type="Pfam" id="PF07963">
    <property type="entry name" value="N_methyl"/>
    <property type="match status" value="1"/>
</dbReference>
<dbReference type="Proteomes" id="UP000319976">
    <property type="component" value="Chromosome"/>
</dbReference>
<dbReference type="PANTHER" id="PTHR30093">
    <property type="entry name" value="GENERAL SECRETION PATHWAY PROTEIN G"/>
    <property type="match status" value="1"/>
</dbReference>
<name>A0A517T578_9PLAN</name>
<dbReference type="KEGG" id="chya:V22_07540"/>
<proteinExistence type="predicted"/>
<dbReference type="Gene3D" id="3.30.700.10">
    <property type="entry name" value="Glycoprotein, Type 4 Pilin"/>
    <property type="match status" value="1"/>
</dbReference>
<evidence type="ECO:0000313" key="2">
    <source>
        <dbReference type="EMBL" id="QDT63532.1"/>
    </source>
</evidence>
<evidence type="ECO:0000259" key="1">
    <source>
        <dbReference type="Pfam" id="PF07596"/>
    </source>
</evidence>
<dbReference type="InterPro" id="IPR045584">
    <property type="entry name" value="Pilin-like"/>
</dbReference>
<protein>
    <submittedName>
        <fullName evidence="2">Putative major pilin subunit</fullName>
    </submittedName>
</protein>
<dbReference type="EMBL" id="CP036316">
    <property type="protein sequence ID" value="QDT63532.1"/>
    <property type="molecule type" value="Genomic_DNA"/>
</dbReference>
<dbReference type="Pfam" id="PF07596">
    <property type="entry name" value="SBP_bac_10"/>
    <property type="match status" value="1"/>
</dbReference>
<evidence type="ECO:0000313" key="3">
    <source>
        <dbReference type="Proteomes" id="UP000319976"/>
    </source>
</evidence>
<dbReference type="NCBIfam" id="TIGR04294">
    <property type="entry name" value="pre_pil_HX9DG"/>
    <property type="match status" value="1"/>
</dbReference>
<dbReference type="RefSeq" id="WP_315851177.1">
    <property type="nucleotide sequence ID" value="NZ_CP036316.1"/>
</dbReference>
<dbReference type="NCBIfam" id="TIGR02532">
    <property type="entry name" value="IV_pilin_GFxxxE"/>
    <property type="match status" value="1"/>
</dbReference>
<gene>
    <name evidence="2" type="ORF">V22_07540</name>
</gene>
<dbReference type="InterPro" id="IPR011453">
    <property type="entry name" value="DUF1559"/>
</dbReference>
<sequence length="348" mass="37945">MSRPRRFGFTLVELLVVIAIIAILIALLLPAVQQAREAARRSQCKNNLKQLGLAMHNYHDVHNTLPPGWVRDPNVGDDEGHWIWSTFILPFVEQAPLYQKLNPSGQQASYAFGQNIEAMQNRYEIFRCPSDVGPQFFDASVEAGYTIDYFDGGGSRTSNIGVSLTNYVISNNNALPRFNRAPDPLEGTSGATGVFWEDSKCRFRDITDGLSNTFLIGERAYEIQGQRFAAAMLFAVRDNAGKGVSCANCAYDDSSMTYTNTASNQGTYSIVGTTHEGINPLTSGGSHNATYNSLHIGGVQFVLADGSVHFISENIDNNWSATGSLAGDVDSVAERMASMADGEVVENF</sequence>
<dbReference type="InterPro" id="IPR012902">
    <property type="entry name" value="N_methyl_site"/>
</dbReference>